<dbReference type="AlphaFoldDB" id="A0AAW4FFT8"/>
<evidence type="ECO:0000256" key="1">
    <source>
        <dbReference type="SAM" id="Phobius"/>
    </source>
</evidence>
<evidence type="ECO:0000313" key="2">
    <source>
        <dbReference type="EMBL" id="MBM3089886.1"/>
    </source>
</evidence>
<comment type="caution">
    <text evidence="2">The sequence shown here is derived from an EMBL/GenBank/DDBJ whole genome shotgun (WGS) entry which is preliminary data.</text>
</comment>
<dbReference type="EMBL" id="WXFA01000002">
    <property type="protein sequence ID" value="MBM3089886.1"/>
    <property type="molecule type" value="Genomic_DNA"/>
</dbReference>
<feature type="transmembrane region" description="Helical" evidence="1">
    <location>
        <begin position="130"/>
        <end position="153"/>
    </location>
</feature>
<keyword evidence="1" id="KW-0472">Membrane</keyword>
<dbReference type="Proteomes" id="UP000744980">
    <property type="component" value="Unassembled WGS sequence"/>
</dbReference>
<reference evidence="2 3" key="1">
    <citation type="submission" date="2020-01" db="EMBL/GenBank/DDBJ databases">
        <title>Draft genome assembly of Ensifer adhaerens T173.</title>
        <authorList>
            <person name="Craig J.E."/>
            <person name="Stinchcombe J.R."/>
        </authorList>
    </citation>
    <scope>NUCLEOTIDE SEQUENCE [LARGE SCALE GENOMIC DNA]</scope>
    <source>
        <strain evidence="2 3">T173</strain>
    </source>
</reference>
<name>A0AAW4FFT8_9HYPH</name>
<feature type="transmembrane region" description="Helical" evidence="1">
    <location>
        <begin position="70"/>
        <end position="89"/>
    </location>
</feature>
<feature type="transmembrane region" description="Helical" evidence="1">
    <location>
        <begin position="165"/>
        <end position="183"/>
    </location>
</feature>
<keyword evidence="1" id="KW-0812">Transmembrane</keyword>
<accession>A0AAW4FFT8</accession>
<dbReference type="RefSeq" id="WP_025425508.1">
    <property type="nucleotide sequence ID" value="NZ_CP083370.1"/>
</dbReference>
<keyword evidence="3" id="KW-1185">Reference proteome</keyword>
<protein>
    <submittedName>
        <fullName evidence="2">Uncharacterized protein</fullName>
    </submittedName>
</protein>
<organism evidence="2 3">
    <name type="scientific">Ensifer canadensis</name>
    <dbReference type="NCBI Taxonomy" id="555315"/>
    <lineage>
        <taxon>Bacteria</taxon>
        <taxon>Pseudomonadati</taxon>
        <taxon>Pseudomonadota</taxon>
        <taxon>Alphaproteobacteria</taxon>
        <taxon>Hyphomicrobiales</taxon>
        <taxon>Rhizobiaceae</taxon>
        <taxon>Sinorhizobium/Ensifer group</taxon>
        <taxon>Ensifer</taxon>
    </lineage>
</organism>
<proteinExistence type="predicted"/>
<keyword evidence="1" id="KW-1133">Transmembrane helix</keyword>
<sequence>MSVDDRFKLVRRHDDGRISYRQNLRAPAVVVTEDELDELSRLTGKCWVVPIAFFLFAAPLFGLWAKQPAIPVVFVVFAVVVSAGVIVTARQRLREILANAPRHIESGPLSVQPSTLEYVRELWFDDKMTMLCGIVLSGMVFFTYATVVIAKIVGHPDFVDKGGSSIKAAALAIVSGYVLRVHLKAWRRGKKERN</sequence>
<feature type="transmembrane region" description="Helical" evidence="1">
    <location>
        <begin position="46"/>
        <end position="64"/>
    </location>
</feature>
<gene>
    <name evidence="2" type="ORF">GFB56_03535</name>
</gene>
<evidence type="ECO:0000313" key="3">
    <source>
        <dbReference type="Proteomes" id="UP000744980"/>
    </source>
</evidence>